<dbReference type="PANTHER" id="PTHR43900:SF47">
    <property type="entry name" value="GLUTATHIONE S-TRANSFERASE F6-RELATED"/>
    <property type="match status" value="1"/>
</dbReference>
<dbReference type="InterPro" id="IPR036282">
    <property type="entry name" value="Glutathione-S-Trfase_C_sf"/>
</dbReference>
<accession>A0ABQ8BKU7</accession>
<gene>
    <name evidence="10" type="ORF">HID58_037284</name>
</gene>
<dbReference type="SFLD" id="SFLDG01154">
    <property type="entry name" value="Main.5:_Phi-like"/>
    <property type="match status" value="3"/>
</dbReference>
<dbReference type="PROSITE" id="PS50405">
    <property type="entry name" value="GST_CTER"/>
    <property type="match status" value="4"/>
</dbReference>
<name>A0ABQ8BKU7_BRANA</name>
<feature type="domain" description="GST N-terminal" evidence="8">
    <location>
        <begin position="722"/>
        <end position="803"/>
    </location>
</feature>
<reference evidence="10 11" key="1">
    <citation type="submission" date="2021-05" db="EMBL/GenBank/DDBJ databases">
        <title>Genome Assembly of Synthetic Allotetraploid Brassica napus Reveals Homoeologous Exchanges between Subgenomes.</title>
        <authorList>
            <person name="Davis J.T."/>
        </authorList>
    </citation>
    <scope>NUCLEOTIDE SEQUENCE [LARGE SCALE GENOMIC DNA]</scope>
    <source>
        <strain evidence="11">cv. Da-Ae</strain>
        <tissue evidence="10">Seedling</tissue>
    </source>
</reference>
<dbReference type="Pfam" id="PF00043">
    <property type="entry name" value="GST_C"/>
    <property type="match status" value="4"/>
</dbReference>
<dbReference type="InterPro" id="IPR040079">
    <property type="entry name" value="Glutathione_S-Trfase"/>
</dbReference>
<comment type="similarity">
    <text evidence="2">Belongs to the GST superfamily. Phi family.</text>
</comment>
<organism evidence="10 11">
    <name type="scientific">Brassica napus</name>
    <name type="common">Rape</name>
    <dbReference type="NCBI Taxonomy" id="3708"/>
    <lineage>
        <taxon>Eukaryota</taxon>
        <taxon>Viridiplantae</taxon>
        <taxon>Streptophyta</taxon>
        <taxon>Embryophyta</taxon>
        <taxon>Tracheophyta</taxon>
        <taxon>Spermatophyta</taxon>
        <taxon>Magnoliopsida</taxon>
        <taxon>eudicotyledons</taxon>
        <taxon>Gunneridae</taxon>
        <taxon>Pentapetalae</taxon>
        <taxon>rosids</taxon>
        <taxon>malvids</taxon>
        <taxon>Brassicales</taxon>
        <taxon>Brassicaceae</taxon>
        <taxon>Brassiceae</taxon>
        <taxon>Brassica</taxon>
    </lineage>
</organism>
<keyword evidence="5" id="KW-0216">Detoxification</keyword>
<dbReference type="SFLD" id="SFLDS00019">
    <property type="entry name" value="Glutathione_Transferase_(cytos"/>
    <property type="match status" value="4"/>
</dbReference>
<feature type="domain" description="GST C-terminal" evidence="9">
    <location>
        <begin position="810"/>
        <end position="930"/>
    </location>
</feature>
<dbReference type="SUPFAM" id="SSF52833">
    <property type="entry name" value="Thioredoxin-like"/>
    <property type="match status" value="4"/>
</dbReference>
<evidence type="ECO:0000313" key="11">
    <source>
        <dbReference type="Proteomes" id="UP000824890"/>
    </source>
</evidence>
<dbReference type="Gene3D" id="3.40.30.10">
    <property type="entry name" value="Glutaredoxin"/>
    <property type="match status" value="4"/>
</dbReference>
<dbReference type="EMBL" id="JAGKQM010000010">
    <property type="protein sequence ID" value="KAH0905457.1"/>
    <property type="molecule type" value="Genomic_DNA"/>
</dbReference>
<dbReference type="CDD" id="cd03187">
    <property type="entry name" value="GST_C_Phi"/>
    <property type="match status" value="4"/>
</dbReference>
<feature type="domain" description="GST C-terminal" evidence="9">
    <location>
        <begin position="120"/>
        <end position="247"/>
    </location>
</feature>
<dbReference type="InterPro" id="IPR004046">
    <property type="entry name" value="GST_C"/>
</dbReference>
<feature type="domain" description="GST N-terminal" evidence="8">
    <location>
        <begin position="271"/>
        <end position="355"/>
    </location>
</feature>
<keyword evidence="4" id="KW-0963">Cytoplasm</keyword>
<dbReference type="Gene3D" id="1.20.1050.10">
    <property type="match status" value="4"/>
</dbReference>
<feature type="domain" description="GST C-terminal" evidence="9">
    <location>
        <begin position="603"/>
        <end position="734"/>
    </location>
</feature>
<evidence type="ECO:0000259" key="8">
    <source>
        <dbReference type="PROSITE" id="PS50404"/>
    </source>
</evidence>
<dbReference type="PROSITE" id="PS50404">
    <property type="entry name" value="GST_NTER"/>
    <property type="match status" value="4"/>
</dbReference>
<protein>
    <recommendedName>
        <fullName evidence="3">glutathione transferase</fullName>
        <ecNumber evidence="3">2.5.1.18</ecNumber>
    </recommendedName>
</protein>
<evidence type="ECO:0000256" key="7">
    <source>
        <dbReference type="ARBA" id="ARBA00047960"/>
    </source>
</evidence>
<dbReference type="PANTHER" id="PTHR43900">
    <property type="entry name" value="GLUTATHIONE S-TRANSFERASE RHO"/>
    <property type="match status" value="1"/>
</dbReference>
<evidence type="ECO:0000259" key="9">
    <source>
        <dbReference type="PROSITE" id="PS50405"/>
    </source>
</evidence>
<comment type="catalytic activity">
    <reaction evidence="7">
        <text>RX + glutathione = an S-substituted glutathione + a halide anion + H(+)</text>
        <dbReference type="Rhea" id="RHEA:16437"/>
        <dbReference type="ChEBI" id="CHEBI:15378"/>
        <dbReference type="ChEBI" id="CHEBI:16042"/>
        <dbReference type="ChEBI" id="CHEBI:17792"/>
        <dbReference type="ChEBI" id="CHEBI:57925"/>
        <dbReference type="ChEBI" id="CHEBI:90779"/>
        <dbReference type="EC" id="2.5.1.18"/>
    </reaction>
</comment>
<dbReference type="Proteomes" id="UP000824890">
    <property type="component" value="Unassembled WGS sequence"/>
</dbReference>
<feature type="domain" description="GST N-terminal" evidence="8">
    <location>
        <begin position="514"/>
        <end position="595"/>
    </location>
</feature>
<evidence type="ECO:0000256" key="6">
    <source>
        <dbReference type="ARBA" id="ARBA00022679"/>
    </source>
</evidence>
<comment type="caution">
    <text evidence="10">The sequence shown here is derived from an EMBL/GenBank/DDBJ whole genome shotgun (WGS) entry which is preliminary data.</text>
</comment>
<proteinExistence type="inferred from homology"/>
<dbReference type="InterPro" id="IPR010987">
    <property type="entry name" value="Glutathione-S-Trfase_C-like"/>
</dbReference>
<comment type="subcellular location">
    <subcellularLocation>
        <location evidence="1">Cytoplasm</location>
        <location evidence="1">Cytosol</location>
    </subcellularLocation>
</comment>
<evidence type="ECO:0000256" key="1">
    <source>
        <dbReference type="ARBA" id="ARBA00004514"/>
    </source>
</evidence>
<dbReference type="Pfam" id="PF02798">
    <property type="entry name" value="GST_N"/>
    <property type="match status" value="4"/>
</dbReference>
<evidence type="ECO:0000256" key="5">
    <source>
        <dbReference type="ARBA" id="ARBA00022575"/>
    </source>
</evidence>
<dbReference type="InterPro" id="IPR034347">
    <property type="entry name" value="GST_Phi_C"/>
</dbReference>
<dbReference type="InterPro" id="IPR004045">
    <property type="entry name" value="Glutathione_S-Trfase_N"/>
</dbReference>
<sequence length="930" mass="106697">MSNTSHPFMDCLKMVFNLFPNWKRATEVKKLGYKLHGNPFSTNTRRVLAVLLEKGLSYEPITVDLKTGEHKKDSFLGLNPFGQVPVLEDGNLTLCESRAITQYIAYVHSSRGTQLLNLQSHETMAILTMWMEIEAHQFDPLASKLTWELVIKPLYGLETDHMVVKENEAGLEKVLDVYEKRLGESRFLACNTFTLVDLHHLPNIQFLLGTPTKRLFENRPKVRNWVHEITSREAWKMACDPENSSKLSVTLALMIVIMSISYEAYALAHKDGYKIYGYPSSPNTRSALAVLHEKGLSFDRITVNLTTGDQQKPSFLPINPFGQVPVFLDGHLKHLFSLESRAISLYIETVHRSRGTKLLNHKNYKKMGTETMWMYVESFEFDPPASILGLKADYKVVNETETNLGKVLDVYEERLKNSRFLASNRFTLADLFHLPNIEYLMNTTTKRLFETRPNVHRWVAKITARPAWKKACDAKAWYDKKKNYKMSFSRLLVTFSLMMMMAISNEPFALAHKEEYKIYGFPYSASTWRVLAVLHEKGLSYYPITVNLRTGEQKKPSFLSINPFGQVPVLLDGHLKLTESRAISLYIESAHRSRGTKLLNHKNYKKMGIETMWMYIESFEFDPPATTLTFEQAIKPMTGLKTDYKVVNETEPQLEKVLDIYEERLKKSRFLAGNRFTLADLFHLPNIEYLMNTTTKRLFESRPNVHRLWLDRLGGKLVTPTPGIKVFGHPASTATRRVLIALHEKELDFELVHIDLKDGEHKKEPFLSRNPFGKIPAFEDGGFKLFESRAITQYIAHEYADKGNQLLSPGSKNMAILAMGMEIEAHEFDSVASKLGWEQIFKNFFGLTTDQAVVKEEEVKLGKVLDNYEARLGESKYLACDHFTLVDLHHIPVIQYLLGTPTKKLFDERPHVSAWVADITSRPSSQKVLL</sequence>
<dbReference type="InterPro" id="IPR036249">
    <property type="entry name" value="Thioredoxin-like_sf"/>
</dbReference>
<dbReference type="CDD" id="cd03053">
    <property type="entry name" value="GST_N_Phi"/>
    <property type="match status" value="2"/>
</dbReference>
<evidence type="ECO:0000313" key="10">
    <source>
        <dbReference type="EMBL" id="KAH0905457.1"/>
    </source>
</evidence>
<dbReference type="EC" id="2.5.1.18" evidence="3"/>
<evidence type="ECO:0000256" key="4">
    <source>
        <dbReference type="ARBA" id="ARBA00022490"/>
    </source>
</evidence>
<dbReference type="SUPFAM" id="SSF47616">
    <property type="entry name" value="GST C-terminal domain-like"/>
    <property type="match status" value="4"/>
</dbReference>
<dbReference type="SFLD" id="SFLDG00358">
    <property type="entry name" value="Main_(cytGST)"/>
    <property type="match status" value="4"/>
</dbReference>
<evidence type="ECO:0000256" key="2">
    <source>
        <dbReference type="ARBA" id="ARBA00010128"/>
    </source>
</evidence>
<feature type="domain" description="GST N-terminal" evidence="8">
    <location>
        <begin position="31"/>
        <end position="112"/>
    </location>
</feature>
<keyword evidence="11" id="KW-1185">Reference proteome</keyword>
<evidence type="ECO:0000256" key="3">
    <source>
        <dbReference type="ARBA" id="ARBA00012452"/>
    </source>
</evidence>
<feature type="domain" description="GST C-terminal" evidence="9">
    <location>
        <begin position="363"/>
        <end position="484"/>
    </location>
</feature>
<keyword evidence="6" id="KW-0808">Transferase</keyword>